<dbReference type="Proteomes" id="UP000319449">
    <property type="component" value="Unassembled WGS sequence"/>
</dbReference>
<feature type="coiled-coil region" evidence="1">
    <location>
        <begin position="209"/>
        <end position="236"/>
    </location>
</feature>
<dbReference type="InterPro" id="IPR027417">
    <property type="entry name" value="P-loop_NTPase"/>
</dbReference>
<dbReference type="Pfam" id="PF13476">
    <property type="entry name" value="AAA_23"/>
    <property type="match status" value="1"/>
</dbReference>
<dbReference type="Gene3D" id="3.40.50.300">
    <property type="entry name" value="P-loop containing nucleotide triphosphate hydrolases"/>
    <property type="match status" value="2"/>
</dbReference>
<dbReference type="RefSeq" id="WP_145019809.1">
    <property type="nucleotide sequence ID" value="NZ_VLLN01000005.1"/>
</dbReference>
<keyword evidence="4" id="KW-1185">Reference proteome</keyword>
<dbReference type="GO" id="GO:0016887">
    <property type="term" value="F:ATP hydrolysis activity"/>
    <property type="evidence" value="ECO:0007669"/>
    <property type="project" value="InterPro"/>
</dbReference>
<evidence type="ECO:0000256" key="1">
    <source>
        <dbReference type="SAM" id="Coils"/>
    </source>
</evidence>
<sequence>MILERLVLENFRQFKGRQELVFSDLRERNVTVIHAENGFGKTTLLKALLWGFYGRDGLMGNDGNPDDFERPDRIIHEGLALRAKDPLALTATVQITFKHDNDRYILTRQLSLAQQNLNPRQTTLSLEVMQNGQTFSRDRPQQRIQALIPDGISRFLFFNGERINYLAMERNSSQVTDAIHQMLGLELLKITIADLRHQNVRGKLRTEQKETTSEEKRELIEQLSSLEEQVKEFVAQQDQTLANLKAINAEFASVDGKLAANRVAHELQTKRINLMREREELAGKREEVTKRLSKLISDDGYTLLTSKLINRGREIIAQLRSEGKIPARVLNTFLQELLEHSKCICTRSLEEGSPERAAVENLLTIAGDQDFNNAVGALDHAIGVIEGVGGQTQEQLNQLKMERLELSRDIRERDEEIEEIHQALGGKKDEEVQHLEEKRKSLQLDRDAQNAALGRISGQIEDTTAVIEAMEAQIRHIEDKEEAAARAQRRVDAVEDSINILSQILKAETEDLRPLLNAEIDSHFRKIMTKDYWAELSENFTLRIRKRVAGGDGGADPVEIDAALSTGERTVTSLVFIASLVSLARRRSEIPTILRDLAGSAFPIAIDSPFGSLSIFRVGVAKYIPELAPQVVLFVSPKQYEGDVEAVLSSSGRIGKRYYLTYYGPTMPEKAAPELIVEGQRIQQYFPLETDEYTEIVPL</sequence>
<evidence type="ECO:0000313" key="3">
    <source>
        <dbReference type="EMBL" id="TWJ26535.1"/>
    </source>
</evidence>
<keyword evidence="1" id="KW-0175">Coiled coil</keyword>
<dbReference type="PANTHER" id="PTHR32114">
    <property type="entry name" value="ABC TRANSPORTER ABCH.3"/>
    <property type="match status" value="1"/>
</dbReference>
<protein>
    <submittedName>
        <fullName evidence="3">DNA sulfur modification protein DndD</fullName>
    </submittedName>
</protein>
<reference evidence="3 4" key="1">
    <citation type="submission" date="2019-07" db="EMBL/GenBank/DDBJ databases">
        <title>Genomic Encyclopedia of Archaeal and Bacterial Type Strains, Phase II (KMG-II): from individual species to whole genera.</title>
        <authorList>
            <person name="Goeker M."/>
        </authorList>
    </citation>
    <scope>NUCLEOTIDE SEQUENCE [LARGE SCALE GENOMIC DNA]</scope>
    <source>
        <strain evidence="3 4">ATCC BAA-1139</strain>
    </source>
</reference>
<proteinExistence type="predicted"/>
<dbReference type="AlphaFoldDB" id="A0A562W8T1"/>
<dbReference type="PANTHER" id="PTHR32114:SF2">
    <property type="entry name" value="ABC TRANSPORTER ABCH.3"/>
    <property type="match status" value="1"/>
</dbReference>
<evidence type="ECO:0000313" key="4">
    <source>
        <dbReference type="Proteomes" id="UP000319449"/>
    </source>
</evidence>
<accession>A0A562W8T1</accession>
<evidence type="ECO:0000259" key="2">
    <source>
        <dbReference type="Pfam" id="PF13476"/>
    </source>
</evidence>
<gene>
    <name evidence="3" type="ORF">JN12_01247</name>
</gene>
<dbReference type="GO" id="GO:0006302">
    <property type="term" value="P:double-strand break repair"/>
    <property type="evidence" value="ECO:0007669"/>
    <property type="project" value="InterPro"/>
</dbReference>
<feature type="coiled-coil region" evidence="1">
    <location>
        <begin position="264"/>
        <end position="291"/>
    </location>
</feature>
<dbReference type="SUPFAM" id="SSF52540">
    <property type="entry name" value="P-loop containing nucleoside triphosphate hydrolases"/>
    <property type="match status" value="1"/>
</dbReference>
<feature type="coiled-coil region" evidence="1">
    <location>
        <begin position="396"/>
        <end position="497"/>
    </location>
</feature>
<organism evidence="3 4">
    <name type="scientific">Geobacter argillaceus</name>
    <dbReference type="NCBI Taxonomy" id="345631"/>
    <lineage>
        <taxon>Bacteria</taxon>
        <taxon>Pseudomonadati</taxon>
        <taxon>Thermodesulfobacteriota</taxon>
        <taxon>Desulfuromonadia</taxon>
        <taxon>Geobacterales</taxon>
        <taxon>Geobacteraceae</taxon>
        <taxon>Geobacter</taxon>
    </lineage>
</organism>
<comment type="caution">
    <text evidence="3">The sequence shown here is derived from an EMBL/GenBank/DDBJ whole genome shotgun (WGS) entry which is preliminary data.</text>
</comment>
<dbReference type="OrthoDB" id="9795626at2"/>
<dbReference type="EMBL" id="VLLN01000005">
    <property type="protein sequence ID" value="TWJ26535.1"/>
    <property type="molecule type" value="Genomic_DNA"/>
</dbReference>
<name>A0A562W8T1_9BACT</name>
<dbReference type="InterPro" id="IPR038729">
    <property type="entry name" value="Rad50/SbcC_AAA"/>
</dbReference>
<feature type="domain" description="Rad50/SbcC-type AAA" evidence="2">
    <location>
        <begin position="5"/>
        <end position="231"/>
    </location>
</feature>